<accession>A0A1Y2AVZ4</accession>
<gene>
    <name evidence="2" type="ORF">BCR39DRAFT_540125</name>
</gene>
<organism evidence="2 3">
    <name type="scientific">Naematelia encephala</name>
    <dbReference type="NCBI Taxonomy" id="71784"/>
    <lineage>
        <taxon>Eukaryota</taxon>
        <taxon>Fungi</taxon>
        <taxon>Dikarya</taxon>
        <taxon>Basidiomycota</taxon>
        <taxon>Agaricomycotina</taxon>
        <taxon>Tremellomycetes</taxon>
        <taxon>Tremellales</taxon>
        <taxon>Naemateliaceae</taxon>
        <taxon>Naematelia</taxon>
    </lineage>
</organism>
<comment type="caution">
    <text evidence="2">The sequence shown here is derived from an EMBL/GenBank/DDBJ whole genome shotgun (WGS) entry which is preliminary data.</text>
</comment>
<dbReference type="EMBL" id="MCFC01000044">
    <property type="protein sequence ID" value="ORY26763.1"/>
    <property type="molecule type" value="Genomic_DNA"/>
</dbReference>
<feature type="chain" id="PRO_5013299492" description="DUF4185 domain-containing protein" evidence="1">
    <location>
        <begin position="19"/>
        <end position="398"/>
    </location>
</feature>
<dbReference type="Proteomes" id="UP000193986">
    <property type="component" value="Unassembled WGS sequence"/>
</dbReference>
<dbReference type="OrthoDB" id="2583188at2759"/>
<proteinExistence type="predicted"/>
<dbReference type="InParanoid" id="A0A1Y2AVZ4"/>
<feature type="signal peptide" evidence="1">
    <location>
        <begin position="1"/>
        <end position="18"/>
    </location>
</feature>
<reference evidence="2 3" key="1">
    <citation type="submission" date="2016-07" db="EMBL/GenBank/DDBJ databases">
        <title>Pervasive Adenine N6-methylation of Active Genes in Fungi.</title>
        <authorList>
            <consortium name="DOE Joint Genome Institute"/>
            <person name="Mondo S.J."/>
            <person name="Dannebaum R.O."/>
            <person name="Kuo R.C."/>
            <person name="Labutti K."/>
            <person name="Haridas S."/>
            <person name="Kuo A."/>
            <person name="Salamov A."/>
            <person name="Ahrendt S.R."/>
            <person name="Lipzen A."/>
            <person name="Sullivan W."/>
            <person name="Andreopoulos W.B."/>
            <person name="Clum A."/>
            <person name="Lindquist E."/>
            <person name="Daum C."/>
            <person name="Ramamoorthy G.K."/>
            <person name="Gryganskyi A."/>
            <person name="Culley D."/>
            <person name="Magnuson J.K."/>
            <person name="James T.Y."/>
            <person name="O'Malley M.A."/>
            <person name="Stajich J.E."/>
            <person name="Spatafora J.W."/>
            <person name="Visel A."/>
            <person name="Grigoriev I.V."/>
        </authorList>
    </citation>
    <scope>NUCLEOTIDE SEQUENCE [LARGE SCALE GENOMIC DNA]</scope>
    <source>
        <strain evidence="2 3">68-887.2</strain>
    </source>
</reference>
<protein>
    <recommendedName>
        <fullName evidence="4">DUF4185 domain-containing protein</fullName>
    </recommendedName>
</protein>
<dbReference type="AlphaFoldDB" id="A0A1Y2AVZ4"/>
<evidence type="ECO:0000256" key="1">
    <source>
        <dbReference type="SAM" id="SignalP"/>
    </source>
</evidence>
<name>A0A1Y2AVZ4_9TREE</name>
<keyword evidence="3" id="KW-1185">Reference proteome</keyword>
<sequence>MLEILLAFIPLCSLLTQAAPLHGRSTPNPVVKTATLYGPISETEPVYLDRDSCGSTKWGDRVLFVCRDTEVYKDLANRSEGVTAFFSSSASYIDINSDGSLSFVPFTPEPGTPDSESHFNYSLPAYGANNNKAFYPTQPDECDAETGSCDNNSTRWVIWPDSPPLVSSEGADGTIKAYSWIKKAYITDSLGVIIENPAISLYRLDYSPSIQGTGDVLPAVTLVNEEFFHENQWTYGDFGNIVIDDTAYLFAATGNGTTSLAKVPIGSEEDVSAYQYFVSGAWTSTMPSINDPNAIIIATSGGQGTFYFSQPWNSYVWIGQAVNDGSLTFQITTAPAIEGPWTVPKTFFSVASSPGLVYSVQAHPAFLSDPSINSVWVSYTVAINNYGYDTILYKFDWE</sequence>
<keyword evidence="1" id="KW-0732">Signal</keyword>
<evidence type="ECO:0008006" key="4">
    <source>
        <dbReference type="Google" id="ProtNLM"/>
    </source>
</evidence>
<evidence type="ECO:0000313" key="3">
    <source>
        <dbReference type="Proteomes" id="UP000193986"/>
    </source>
</evidence>
<evidence type="ECO:0000313" key="2">
    <source>
        <dbReference type="EMBL" id="ORY26763.1"/>
    </source>
</evidence>